<dbReference type="PANTHER" id="PTHR30151:SF20">
    <property type="entry name" value="ABC TRANSPORTER PERMEASE PROTEIN HI_0355-RELATED"/>
    <property type="match status" value="1"/>
</dbReference>
<gene>
    <name evidence="9" type="primary">ssuC</name>
    <name evidence="10" type="ORF">GGQ86_003658</name>
    <name evidence="9" type="ORF">XFLAVUS301_32800</name>
</gene>
<comment type="similarity">
    <text evidence="7">Belongs to the binding-protein-dependent transport system permease family.</text>
</comment>
<dbReference type="GO" id="GO:0005886">
    <property type="term" value="C:plasma membrane"/>
    <property type="evidence" value="ECO:0007669"/>
    <property type="project" value="UniProtKB-SubCell"/>
</dbReference>
<comment type="subcellular location">
    <subcellularLocation>
        <location evidence="1 7">Cell membrane</location>
        <topology evidence="1 7">Multi-pass membrane protein</topology>
    </subcellularLocation>
</comment>
<keyword evidence="12" id="KW-1185">Reference proteome</keyword>
<feature type="transmembrane region" description="Helical" evidence="7">
    <location>
        <begin position="222"/>
        <end position="244"/>
    </location>
</feature>
<protein>
    <submittedName>
        <fullName evidence="9">ABC transporter permease</fullName>
    </submittedName>
    <submittedName>
        <fullName evidence="10">NitT/TauT family transport system permease protein</fullName>
    </submittedName>
</protein>
<keyword evidence="2 7" id="KW-0813">Transport</keyword>
<reference evidence="9" key="1">
    <citation type="submission" date="2022-12" db="EMBL/GenBank/DDBJ databases">
        <title>Reference genome sequencing for broad-spectrum identification of bacterial and archaeal isolates by mass spectrometry.</title>
        <authorList>
            <person name="Sekiguchi Y."/>
            <person name="Tourlousse D.M."/>
        </authorList>
    </citation>
    <scope>NUCLEOTIDE SEQUENCE</scope>
    <source>
        <strain evidence="9">301</strain>
    </source>
</reference>
<dbReference type="PANTHER" id="PTHR30151">
    <property type="entry name" value="ALKANE SULFONATE ABC TRANSPORTER-RELATED, MEMBRANE SUBUNIT"/>
    <property type="match status" value="1"/>
</dbReference>
<dbReference type="EMBL" id="JAVDPY010000006">
    <property type="protein sequence ID" value="MDR6335168.1"/>
    <property type="molecule type" value="Genomic_DNA"/>
</dbReference>
<name>A0A9W6CJH1_XANFL</name>
<evidence type="ECO:0000313" key="12">
    <source>
        <dbReference type="Proteomes" id="UP001245370"/>
    </source>
</evidence>
<evidence type="ECO:0000256" key="7">
    <source>
        <dbReference type="RuleBase" id="RU363032"/>
    </source>
</evidence>
<dbReference type="Proteomes" id="UP001144397">
    <property type="component" value="Unassembled WGS sequence"/>
</dbReference>
<evidence type="ECO:0000256" key="6">
    <source>
        <dbReference type="ARBA" id="ARBA00023136"/>
    </source>
</evidence>
<dbReference type="InterPro" id="IPR035906">
    <property type="entry name" value="MetI-like_sf"/>
</dbReference>
<feature type="transmembrane region" description="Helical" evidence="7">
    <location>
        <begin position="12"/>
        <end position="35"/>
    </location>
</feature>
<evidence type="ECO:0000256" key="4">
    <source>
        <dbReference type="ARBA" id="ARBA00022692"/>
    </source>
</evidence>
<dbReference type="InterPro" id="IPR000515">
    <property type="entry name" value="MetI-like"/>
</dbReference>
<dbReference type="Pfam" id="PF00528">
    <property type="entry name" value="BPD_transp_1"/>
    <property type="match status" value="1"/>
</dbReference>
<dbReference type="Gene3D" id="1.10.3720.10">
    <property type="entry name" value="MetI-like"/>
    <property type="match status" value="1"/>
</dbReference>
<keyword evidence="4 7" id="KW-0812">Transmembrane</keyword>
<sequence length="262" mass="28090">MSGASLYRVSVTFGQVLVFVAFFGLWEVLVDFLGIKPVILPPPSRIAEVAWESRAILIKNTWPTFVAISLGFLTAVASGFVIAVGIAYSRVIRDLTYPFLVAAQILPKIAFAPLFLIWFGFGLTPKVVIAALIAFFPVVINTSKGLTSVDSELLQYMDSLGASTWEKFTKISLPWAMPYFFAALKISITLAIVGAVVGEFVAAGEGLGYVINASNITLDTELMFAAIICLSVLGILMFLAVVLAERLLIPSAPEGGGVQATM</sequence>
<evidence type="ECO:0000313" key="11">
    <source>
        <dbReference type="Proteomes" id="UP001144397"/>
    </source>
</evidence>
<organism evidence="9 11">
    <name type="scientific">Xanthobacter flavus</name>
    <dbReference type="NCBI Taxonomy" id="281"/>
    <lineage>
        <taxon>Bacteria</taxon>
        <taxon>Pseudomonadati</taxon>
        <taxon>Pseudomonadota</taxon>
        <taxon>Alphaproteobacteria</taxon>
        <taxon>Hyphomicrobiales</taxon>
        <taxon>Xanthobacteraceae</taxon>
        <taxon>Xanthobacter</taxon>
    </lineage>
</organism>
<evidence type="ECO:0000256" key="5">
    <source>
        <dbReference type="ARBA" id="ARBA00022989"/>
    </source>
</evidence>
<accession>A0A9W6CJH1</accession>
<comment type="caution">
    <text evidence="9">The sequence shown here is derived from an EMBL/GenBank/DDBJ whole genome shotgun (WGS) entry which is preliminary data.</text>
</comment>
<dbReference type="PROSITE" id="PS50928">
    <property type="entry name" value="ABC_TM1"/>
    <property type="match status" value="1"/>
</dbReference>
<keyword evidence="3" id="KW-1003">Cell membrane</keyword>
<evidence type="ECO:0000313" key="9">
    <source>
        <dbReference type="EMBL" id="GLI23606.1"/>
    </source>
</evidence>
<feature type="transmembrane region" description="Helical" evidence="7">
    <location>
        <begin position="127"/>
        <end position="147"/>
    </location>
</feature>
<dbReference type="SUPFAM" id="SSF161098">
    <property type="entry name" value="MetI-like"/>
    <property type="match status" value="1"/>
</dbReference>
<keyword evidence="6 7" id="KW-0472">Membrane</keyword>
<evidence type="ECO:0000256" key="2">
    <source>
        <dbReference type="ARBA" id="ARBA00022448"/>
    </source>
</evidence>
<feature type="transmembrane region" description="Helical" evidence="7">
    <location>
        <begin position="65"/>
        <end position="87"/>
    </location>
</feature>
<dbReference type="CDD" id="cd06261">
    <property type="entry name" value="TM_PBP2"/>
    <property type="match status" value="1"/>
</dbReference>
<feature type="transmembrane region" description="Helical" evidence="7">
    <location>
        <begin position="179"/>
        <end position="202"/>
    </location>
</feature>
<evidence type="ECO:0000313" key="10">
    <source>
        <dbReference type="EMBL" id="MDR6335168.1"/>
    </source>
</evidence>
<reference evidence="10 12" key="2">
    <citation type="submission" date="2023-07" db="EMBL/GenBank/DDBJ databases">
        <title>Genomic Encyclopedia of Type Strains, Phase IV (KMG-IV): sequencing the most valuable type-strain genomes for metagenomic binning, comparative biology and taxonomic classification.</title>
        <authorList>
            <person name="Goeker M."/>
        </authorList>
    </citation>
    <scope>NUCLEOTIDE SEQUENCE [LARGE SCALE GENOMIC DNA]</scope>
    <source>
        <strain evidence="10 12">DSM 338</strain>
    </source>
</reference>
<proteinExistence type="inferred from homology"/>
<dbReference type="GeneID" id="95764063"/>
<dbReference type="GO" id="GO:0055085">
    <property type="term" value="P:transmembrane transport"/>
    <property type="evidence" value="ECO:0007669"/>
    <property type="project" value="InterPro"/>
</dbReference>
<dbReference type="RefSeq" id="WP_169122690.1">
    <property type="nucleotide sequence ID" value="NZ_BSDO01000005.1"/>
</dbReference>
<evidence type="ECO:0000256" key="1">
    <source>
        <dbReference type="ARBA" id="ARBA00004651"/>
    </source>
</evidence>
<feature type="domain" description="ABC transmembrane type-1" evidence="8">
    <location>
        <begin position="57"/>
        <end position="245"/>
    </location>
</feature>
<dbReference type="Proteomes" id="UP001245370">
    <property type="component" value="Unassembled WGS sequence"/>
</dbReference>
<evidence type="ECO:0000256" key="3">
    <source>
        <dbReference type="ARBA" id="ARBA00022475"/>
    </source>
</evidence>
<feature type="transmembrane region" description="Helical" evidence="7">
    <location>
        <begin position="99"/>
        <end position="121"/>
    </location>
</feature>
<dbReference type="EMBL" id="BSDO01000005">
    <property type="protein sequence ID" value="GLI23606.1"/>
    <property type="molecule type" value="Genomic_DNA"/>
</dbReference>
<evidence type="ECO:0000259" key="8">
    <source>
        <dbReference type="PROSITE" id="PS50928"/>
    </source>
</evidence>
<dbReference type="AlphaFoldDB" id="A0A9W6CJH1"/>
<keyword evidence="5 7" id="KW-1133">Transmembrane helix</keyword>